<comment type="caution">
    <text evidence="8">The sequence shown here is derived from an EMBL/GenBank/DDBJ whole genome shotgun (WGS) entry which is preliminary data.</text>
</comment>
<evidence type="ECO:0000256" key="5">
    <source>
        <dbReference type="ARBA" id="ARBA00067668"/>
    </source>
</evidence>
<accession>A0A219B3V3</accession>
<dbReference type="InterPro" id="IPR042099">
    <property type="entry name" value="ANL_N_sf"/>
</dbReference>
<dbReference type="Gene3D" id="3.30.300.30">
    <property type="match status" value="1"/>
</dbReference>
<evidence type="ECO:0000256" key="3">
    <source>
        <dbReference type="ARBA" id="ARBA00051915"/>
    </source>
</evidence>
<feature type="domain" description="AMP-dependent synthetase/ligase" evidence="6">
    <location>
        <begin position="10"/>
        <end position="374"/>
    </location>
</feature>
<keyword evidence="2" id="KW-0436">Ligase</keyword>
<name>A0A219B3V3_9SPHN</name>
<dbReference type="AlphaFoldDB" id="A0A219B3V3"/>
<sequence>MLVGEIPAVAAHHAPDRIAVRLGKQAISFAELRDDCWRLGNALLEVAKPGDRVAMLAENCIEYALCYYGVPSAGMALNFLNYRLSPRELAYIIGDAEPTVLIVEDKYFSLIDKIREEIPSVKTIISVGETQPGTTSFVDFLSRGDASEPGVEAKDDDLAWLLYTSGTTGLPKGAMLSHKNVLAAVLNALVSWDRSTDDDPVYLLTFPMYHVAGYGMLVQHLRSVPVVIMQNFDPVGFFSTIEQYQVTATAAAPTMIAMLLDHPEMENFDLSSLTNVGYGASAMPAAVLLRAREKWPQVEFGTGFGMTELAGNVMFLTAEEHDRALDEGLPILNSVGQQMALSRVRVVREDGTDAAPGEEGEMWVKGDQVLIGYWRDPEATEKSFADGWFQTGDVARWNDEGYLWIVDRKKDMIVTGGENVYPREVEEVLYKHPAVLEAAVVGAEHDTWGEEVVAVLSCRANERVEPTEIIAYCRENIASYKKPRAVAFIQELPKNASGKVLKRELRDMIADGSLELLR</sequence>
<dbReference type="InterPro" id="IPR045851">
    <property type="entry name" value="AMP-bd_C_sf"/>
</dbReference>
<evidence type="ECO:0000256" key="4">
    <source>
        <dbReference type="ARBA" id="ARBA00066616"/>
    </source>
</evidence>
<evidence type="ECO:0000313" key="8">
    <source>
        <dbReference type="EMBL" id="OWV32478.1"/>
    </source>
</evidence>
<evidence type="ECO:0000256" key="1">
    <source>
        <dbReference type="ARBA" id="ARBA00006432"/>
    </source>
</evidence>
<protein>
    <recommendedName>
        <fullName evidence="5">3-methylmercaptopropionyl-CoA ligase</fullName>
        <ecNumber evidence="4">6.2.1.44</ecNumber>
    </recommendedName>
</protein>
<dbReference type="Gene3D" id="3.40.50.12780">
    <property type="entry name" value="N-terminal domain of ligase-like"/>
    <property type="match status" value="1"/>
</dbReference>
<organism evidence="8 9">
    <name type="scientific">Pacificimonas flava</name>
    <dbReference type="NCBI Taxonomy" id="1234595"/>
    <lineage>
        <taxon>Bacteria</taxon>
        <taxon>Pseudomonadati</taxon>
        <taxon>Pseudomonadota</taxon>
        <taxon>Alphaproteobacteria</taxon>
        <taxon>Sphingomonadales</taxon>
        <taxon>Sphingosinicellaceae</taxon>
        <taxon>Pacificimonas</taxon>
    </lineage>
</organism>
<evidence type="ECO:0000259" key="6">
    <source>
        <dbReference type="Pfam" id="PF00501"/>
    </source>
</evidence>
<proteinExistence type="inferred from homology"/>
<dbReference type="InterPro" id="IPR020845">
    <property type="entry name" value="AMP-binding_CS"/>
</dbReference>
<feature type="domain" description="AMP-binding enzyme C-terminal" evidence="7">
    <location>
        <begin position="424"/>
        <end position="499"/>
    </location>
</feature>
<dbReference type="FunFam" id="3.30.300.30:FF:000008">
    <property type="entry name" value="2,3-dihydroxybenzoate-AMP ligase"/>
    <property type="match status" value="1"/>
</dbReference>
<dbReference type="PANTHER" id="PTHR43767">
    <property type="entry name" value="LONG-CHAIN-FATTY-ACID--COA LIGASE"/>
    <property type="match status" value="1"/>
</dbReference>
<dbReference type="NCBIfam" id="NF004837">
    <property type="entry name" value="PRK06187.1"/>
    <property type="match status" value="1"/>
</dbReference>
<dbReference type="OrthoDB" id="9803968at2"/>
<keyword evidence="9" id="KW-1185">Reference proteome</keyword>
<comment type="similarity">
    <text evidence="1">Belongs to the ATP-dependent AMP-binding enzyme family.</text>
</comment>
<gene>
    <name evidence="8" type="ORF">B5C34_02750</name>
</gene>
<dbReference type="InterPro" id="IPR050237">
    <property type="entry name" value="ATP-dep_AMP-bd_enzyme"/>
</dbReference>
<dbReference type="EC" id="6.2.1.44" evidence="4"/>
<evidence type="ECO:0000259" key="7">
    <source>
        <dbReference type="Pfam" id="PF13193"/>
    </source>
</evidence>
<dbReference type="InterPro" id="IPR000873">
    <property type="entry name" value="AMP-dep_synth/lig_dom"/>
</dbReference>
<dbReference type="InterPro" id="IPR025110">
    <property type="entry name" value="AMP-bd_C"/>
</dbReference>
<dbReference type="EMBL" id="NFZT01000001">
    <property type="protein sequence ID" value="OWV32478.1"/>
    <property type="molecule type" value="Genomic_DNA"/>
</dbReference>
<dbReference type="PROSITE" id="PS00455">
    <property type="entry name" value="AMP_BINDING"/>
    <property type="match status" value="1"/>
</dbReference>
<dbReference type="Pfam" id="PF13193">
    <property type="entry name" value="AMP-binding_C"/>
    <property type="match status" value="1"/>
</dbReference>
<dbReference type="CDD" id="cd17631">
    <property type="entry name" value="FACL_FadD13-like"/>
    <property type="match status" value="1"/>
</dbReference>
<dbReference type="RefSeq" id="WP_088711272.1">
    <property type="nucleotide sequence ID" value="NZ_NFZT01000001.1"/>
</dbReference>
<dbReference type="Proteomes" id="UP000198462">
    <property type="component" value="Unassembled WGS sequence"/>
</dbReference>
<evidence type="ECO:0000313" key="9">
    <source>
        <dbReference type="Proteomes" id="UP000198462"/>
    </source>
</evidence>
<comment type="catalytic activity">
    <reaction evidence="3">
        <text>3-(methylsulfanyl)propanoate + ATP + CoA = 3-(methylsulfanyl)propanoyl-CoA + AMP + diphosphate</text>
        <dbReference type="Rhea" id="RHEA:43052"/>
        <dbReference type="ChEBI" id="CHEBI:30616"/>
        <dbReference type="ChEBI" id="CHEBI:33019"/>
        <dbReference type="ChEBI" id="CHEBI:49016"/>
        <dbReference type="ChEBI" id="CHEBI:57287"/>
        <dbReference type="ChEBI" id="CHEBI:82815"/>
        <dbReference type="ChEBI" id="CHEBI:456215"/>
        <dbReference type="EC" id="6.2.1.44"/>
    </reaction>
    <physiologicalReaction direction="left-to-right" evidence="3">
        <dbReference type="Rhea" id="RHEA:43053"/>
    </physiologicalReaction>
</comment>
<reference evidence="9" key="1">
    <citation type="submission" date="2017-05" db="EMBL/GenBank/DDBJ databases">
        <authorList>
            <person name="Lin X."/>
        </authorList>
    </citation>
    <scope>NUCLEOTIDE SEQUENCE [LARGE SCALE GENOMIC DNA]</scope>
    <source>
        <strain evidence="9">JLT2012</strain>
    </source>
</reference>
<dbReference type="Pfam" id="PF00501">
    <property type="entry name" value="AMP-binding"/>
    <property type="match status" value="1"/>
</dbReference>
<dbReference type="PANTHER" id="PTHR43767:SF1">
    <property type="entry name" value="NONRIBOSOMAL PEPTIDE SYNTHASE PES1 (EUROFUNG)-RELATED"/>
    <property type="match status" value="1"/>
</dbReference>
<dbReference type="SUPFAM" id="SSF56801">
    <property type="entry name" value="Acetyl-CoA synthetase-like"/>
    <property type="match status" value="1"/>
</dbReference>
<evidence type="ECO:0000256" key="2">
    <source>
        <dbReference type="ARBA" id="ARBA00022598"/>
    </source>
</evidence>
<dbReference type="GO" id="GO:0016878">
    <property type="term" value="F:acid-thiol ligase activity"/>
    <property type="evidence" value="ECO:0007669"/>
    <property type="project" value="UniProtKB-ARBA"/>
</dbReference>